<gene>
    <name evidence="5" type="ORF">ABDB84_03980</name>
</gene>
<keyword evidence="6" id="KW-1185">Reference proteome</keyword>
<reference evidence="5 6" key="1">
    <citation type="journal article" date="2018" name="Int. J. Syst. Evol. Microbiol.">
        <title>Uliginosibacterium sediminicola sp. nov., isolated from freshwater sediment.</title>
        <authorList>
            <person name="Hwang W.M."/>
            <person name="Kim S.M."/>
            <person name="Kang K."/>
            <person name="Ahn T.Y."/>
        </authorList>
    </citation>
    <scope>NUCLEOTIDE SEQUENCE [LARGE SCALE GENOMIC DNA]</scope>
    <source>
        <strain evidence="5 6">M1-21</strain>
    </source>
</reference>
<dbReference type="PANTHER" id="PTHR12599">
    <property type="entry name" value="PTERIN-4-ALPHA-CARBINOLAMINE DEHYDRATASE"/>
    <property type="match status" value="1"/>
</dbReference>
<dbReference type="InterPro" id="IPR001533">
    <property type="entry name" value="Pterin_deHydtase"/>
</dbReference>
<dbReference type="Gene3D" id="3.30.1360.20">
    <property type="entry name" value="Transcriptional coactivator/pterin dehydratase"/>
    <property type="match status" value="1"/>
</dbReference>
<evidence type="ECO:0000256" key="1">
    <source>
        <dbReference type="ARBA" id="ARBA00001554"/>
    </source>
</evidence>
<dbReference type="NCBIfam" id="NF002018">
    <property type="entry name" value="PRK00823.1-3"/>
    <property type="match status" value="1"/>
</dbReference>
<dbReference type="Proteomes" id="UP001410394">
    <property type="component" value="Unassembled WGS sequence"/>
</dbReference>
<dbReference type="EC" id="4.2.1.96" evidence="4"/>
<keyword evidence="3 4" id="KW-0456">Lyase</keyword>
<dbReference type="RefSeq" id="WP_345918396.1">
    <property type="nucleotide sequence ID" value="NZ_JBDIVE010000002.1"/>
</dbReference>
<dbReference type="GO" id="GO:0008124">
    <property type="term" value="F:4-alpha-hydroxytetrahydrobiopterin dehydratase activity"/>
    <property type="evidence" value="ECO:0007669"/>
    <property type="project" value="UniProtKB-EC"/>
</dbReference>
<dbReference type="Pfam" id="PF01329">
    <property type="entry name" value="Pterin_4a"/>
    <property type="match status" value="1"/>
</dbReference>
<evidence type="ECO:0000256" key="4">
    <source>
        <dbReference type="HAMAP-Rule" id="MF_00434"/>
    </source>
</evidence>
<evidence type="ECO:0000256" key="2">
    <source>
        <dbReference type="ARBA" id="ARBA00006472"/>
    </source>
</evidence>
<protein>
    <recommendedName>
        <fullName evidence="4">Putative pterin-4-alpha-carbinolamine dehydratase</fullName>
        <shortName evidence="4">PHS</shortName>
        <ecNumber evidence="4">4.2.1.96</ecNumber>
    </recommendedName>
    <alternativeName>
        <fullName evidence="4">4-alpha-hydroxy-tetrahydropterin dehydratase</fullName>
    </alternativeName>
    <alternativeName>
        <fullName evidence="4">Pterin carbinolamine dehydratase</fullName>
        <shortName evidence="4">PCD</shortName>
    </alternativeName>
</protein>
<evidence type="ECO:0000313" key="5">
    <source>
        <dbReference type="EMBL" id="MEN3067626.1"/>
    </source>
</evidence>
<comment type="similarity">
    <text evidence="2 4">Belongs to the pterin-4-alpha-carbinolamine dehydratase family.</text>
</comment>
<comment type="catalytic activity">
    <reaction evidence="1 4">
        <text>(4aS,6R)-4a-hydroxy-L-erythro-5,6,7,8-tetrahydrobiopterin = (6R)-L-erythro-6,7-dihydrobiopterin + H2O</text>
        <dbReference type="Rhea" id="RHEA:11920"/>
        <dbReference type="ChEBI" id="CHEBI:15377"/>
        <dbReference type="ChEBI" id="CHEBI:15642"/>
        <dbReference type="ChEBI" id="CHEBI:43120"/>
        <dbReference type="EC" id="4.2.1.96"/>
    </reaction>
</comment>
<dbReference type="HAMAP" id="MF_00434">
    <property type="entry name" value="Pterin_4_alpha"/>
    <property type="match status" value="1"/>
</dbReference>
<dbReference type="CDD" id="cd00914">
    <property type="entry name" value="PCD_DCoH_subfamily_b"/>
    <property type="match status" value="1"/>
</dbReference>
<comment type="caution">
    <text evidence="5">The sequence shown here is derived from an EMBL/GenBank/DDBJ whole genome shotgun (WGS) entry which is preliminary data.</text>
</comment>
<dbReference type="SUPFAM" id="SSF55248">
    <property type="entry name" value="PCD-like"/>
    <property type="match status" value="1"/>
</dbReference>
<evidence type="ECO:0000313" key="6">
    <source>
        <dbReference type="Proteomes" id="UP001410394"/>
    </source>
</evidence>
<accession>A0ABU9YV75</accession>
<organism evidence="5 6">
    <name type="scientific">Uliginosibacterium sediminicola</name>
    <dbReference type="NCBI Taxonomy" id="2024550"/>
    <lineage>
        <taxon>Bacteria</taxon>
        <taxon>Pseudomonadati</taxon>
        <taxon>Pseudomonadota</taxon>
        <taxon>Betaproteobacteria</taxon>
        <taxon>Rhodocyclales</taxon>
        <taxon>Zoogloeaceae</taxon>
        <taxon>Uliginosibacterium</taxon>
    </lineage>
</organism>
<evidence type="ECO:0000256" key="3">
    <source>
        <dbReference type="ARBA" id="ARBA00023239"/>
    </source>
</evidence>
<dbReference type="PANTHER" id="PTHR12599:SF0">
    <property type="entry name" value="PTERIN-4-ALPHA-CARBINOLAMINE DEHYDRATASE"/>
    <property type="match status" value="1"/>
</dbReference>
<dbReference type="EMBL" id="JBDIVE010000002">
    <property type="protein sequence ID" value="MEN3067626.1"/>
    <property type="molecule type" value="Genomic_DNA"/>
</dbReference>
<sequence length="131" mass="15008">MNYVTLFRRHCSAGRSLARQMGEFRGVAGMNASRLTVEEIEQVLRQLPQWRLVEGREALQREFRFTDFNVAFAFMSRVALMAERLDHHPEWSNVYNRVHIILATHSLNGLSELDVRLARFCDQAAASSAGV</sequence>
<dbReference type="InterPro" id="IPR036428">
    <property type="entry name" value="PCD_sf"/>
</dbReference>
<proteinExistence type="inferred from homology"/>
<name>A0ABU9YV75_9RHOO</name>